<name>A0ABQ8EPQ6_BRANA</name>
<gene>
    <name evidence="2" type="ORF">HID58_002262</name>
</gene>
<dbReference type="Proteomes" id="UP000824890">
    <property type="component" value="Unassembled WGS sequence"/>
</dbReference>
<feature type="compositionally biased region" description="Basic residues" evidence="1">
    <location>
        <begin position="1"/>
        <end position="29"/>
    </location>
</feature>
<comment type="caution">
    <text evidence="2">The sequence shown here is derived from an EMBL/GenBank/DDBJ whole genome shotgun (WGS) entry which is preliminary data.</text>
</comment>
<feature type="compositionally biased region" description="Basic and acidic residues" evidence="1">
    <location>
        <begin position="159"/>
        <end position="175"/>
    </location>
</feature>
<protein>
    <submittedName>
        <fullName evidence="2">Uncharacterized protein</fullName>
    </submittedName>
</protein>
<dbReference type="EMBL" id="JAGKQM010000001">
    <property type="protein sequence ID" value="KAH0942625.1"/>
    <property type="molecule type" value="Genomic_DNA"/>
</dbReference>
<evidence type="ECO:0000313" key="2">
    <source>
        <dbReference type="EMBL" id="KAH0942625.1"/>
    </source>
</evidence>
<sequence length="293" mass="32675">IKRKKRNPEKKRRNPKKNKRSPKKKRRNPEKKTNNREKNKRNPEKELNRSPEEMMNKLKRRGRPKQLDNIKLTPVEGPTIPAIGESTEADADSVEAPDVDALKELESRLMNAIRDGLKEINKKVESLGNQLTLLEKEVRSLTMSVPNATGVLDIAKQMQSEHGEGNDEEDGSSKDDDMEEDSSSKDDDKADMSAMAEKFEMSEKAKNDVAKVGEKENEKENEKEKESGDVQTETKTKKRGRKADGKEGGALKGAASQNKENAQKKASGQKKAGGQKNKSGGQKKAGTRKKKAN</sequence>
<feature type="non-terminal residue" evidence="2">
    <location>
        <position position="1"/>
    </location>
</feature>
<evidence type="ECO:0000256" key="1">
    <source>
        <dbReference type="SAM" id="MobiDB-lite"/>
    </source>
</evidence>
<feature type="region of interest" description="Disordered" evidence="1">
    <location>
        <begin position="1"/>
        <end position="95"/>
    </location>
</feature>
<feature type="compositionally biased region" description="Low complexity" evidence="1">
    <location>
        <begin position="264"/>
        <end position="284"/>
    </location>
</feature>
<proteinExistence type="predicted"/>
<feature type="compositionally biased region" description="Basic and acidic residues" evidence="1">
    <location>
        <begin position="182"/>
        <end position="235"/>
    </location>
</feature>
<feature type="non-terminal residue" evidence="2">
    <location>
        <position position="293"/>
    </location>
</feature>
<feature type="compositionally biased region" description="Basic and acidic residues" evidence="1">
    <location>
        <begin position="30"/>
        <end position="56"/>
    </location>
</feature>
<feature type="region of interest" description="Disordered" evidence="1">
    <location>
        <begin position="145"/>
        <end position="293"/>
    </location>
</feature>
<reference evidence="2 3" key="1">
    <citation type="submission" date="2021-05" db="EMBL/GenBank/DDBJ databases">
        <title>Genome Assembly of Synthetic Allotetraploid Brassica napus Reveals Homoeologous Exchanges between Subgenomes.</title>
        <authorList>
            <person name="Davis J.T."/>
        </authorList>
    </citation>
    <scope>NUCLEOTIDE SEQUENCE [LARGE SCALE GENOMIC DNA]</scope>
    <source>
        <strain evidence="3">cv. Da-Ae</strain>
        <tissue evidence="2">Seedling</tissue>
    </source>
</reference>
<accession>A0ABQ8EPQ6</accession>
<evidence type="ECO:0000313" key="3">
    <source>
        <dbReference type="Proteomes" id="UP000824890"/>
    </source>
</evidence>
<keyword evidence="3" id="KW-1185">Reference proteome</keyword>
<organism evidence="2 3">
    <name type="scientific">Brassica napus</name>
    <name type="common">Rape</name>
    <dbReference type="NCBI Taxonomy" id="3708"/>
    <lineage>
        <taxon>Eukaryota</taxon>
        <taxon>Viridiplantae</taxon>
        <taxon>Streptophyta</taxon>
        <taxon>Embryophyta</taxon>
        <taxon>Tracheophyta</taxon>
        <taxon>Spermatophyta</taxon>
        <taxon>Magnoliopsida</taxon>
        <taxon>eudicotyledons</taxon>
        <taxon>Gunneridae</taxon>
        <taxon>Pentapetalae</taxon>
        <taxon>rosids</taxon>
        <taxon>malvids</taxon>
        <taxon>Brassicales</taxon>
        <taxon>Brassicaceae</taxon>
        <taxon>Brassiceae</taxon>
        <taxon>Brassica</taxon>
    </lineage>
</organism>